<accession>A0A2G2V9K3</accession>
<dbReference type="PANTHER" id="PTHR31973">
    <property type="entry name" value="POLYPROTEIN, PUTATIVE-RELATED"/>
    <property type="match status" value="1"/>
</dbReference>
<dbReference type="EMBL" id="MLFT02000090">
    <property type="protein sequence ID" value="PHT29670.1"/>
    <property type="molecule type" value="Genomic_DNA"/>
</dbReference>
<dbReference type="PANTHER" id="PTHR31973:SF183">
    <property type="entry name" value="SWIM-TYPE DOMAIN-CONTAINING PROTEIN"/>
    <property type="match status" value="1"/>
</dbReference>
<organism evidence="2 3">
    <name type="scientific">Capsicum baccatum</name>
    <name type="common">Peruvian pepper</name>
    <dbReference type="NCBI Taxonomy" id="33114"/>
    <lineage>
        <taxon>Eukaryota</taxon>
        <taxon>Viridiplantae</taxon>
        <taxon>Streptophyta</taxon>
        <taxon>Embryophyta</taxon>
        <taxon>Tracheophyta</taxon>
        <taxon>Spermatophyta</taxon>
        <taxon>Magnoliopsida</taxon>
        <taxon>eudicotyledons</taxon>
        <taxon>Gunneridae</taxon>
        <taxon>Pentapetalae</taxon>
        <taxon>asterids</taxon>
        <taxon>lamiids</taxon>
        <taxon>Solanales</taxon>
        <taxon>Solanaceae</taxon>
        <taxon>Solanoideae</taxon>
        <taxon>Capsiceae</taxon>
        <taxon>Capsicum</taxon>
    </lineage>
</organism>
<name>A0A2G2V9K3_CAPBA</name>
<proteinExistence type="predicted"/>
<reference evidence="3" key="2">
    <citation type="journal article" date="2017" name="J. Anim. Genet.">
        <title>Multiple reference genome sequences of hot pepper reveal the massive evolution of plant disease resistance genes by retroduplication.</title>
        <authorList>
            <person name="Kim S."/>
            <person name="Park J."/>
            <person name="Yeom S.-I."/>
            <person name="Kim Y.-M."/>
            <person name="Seo E."/>
            <person name="Kim K.-T."/>
            <person name="Kim M.-S."/>
            <person name="Lee J.M."/>
            <person name="Cheong K."/>
            <person name="Shin H.-S."/>
            <person name="Kim S.-B."/>
            <person name="Han K."/>
            <person name="Lee J."/>
            <person name="Park M."/>
            <person name="Lee H.-A."/>
            <person name="Lee H.-Y."/>
            <person name="Lee Y."/>
            <person name="Oh S."/>
            <person name="Lee J.H."/>
            <person name="Choi E."/>
            <person name="Choi E."/>
            <person name="Lee S.E."/>
            <person name="Jeon J."/>
            <person name="Kim H."/>
            <person name="Choi G."/>
            <person name="Song H."/>
            <person name="Lee J."/>
            <person name="Lee S.-C."/>
            <person name="Kwon J.-K."/>
            <person name="Lee H.-Y."/>
            <person name="Koo N."/>
            <person name="Hong Y."/>
            <person name="Kim R.W."/>
            <person name="Kang W.-H."/>
            <person name="Huh J.H."/>
            <person name="Kang B.-C."/>
            <person name="Yang T.-J."/>
            <person name="Lee Y.-H."/>
            <person name="Bennetzen J.L."/>
            <person name="Choi D."/>
        </authorList>
    </citation>
    <scope>NUCLEOTIDE SEQUENCE [LARGE SCALE GENOMIC DNA]</scope>
    <source>
        <strain evidence="3">cv. PBC81</strain>
    </source>
</reference>
<reference evidence="2 3" key="1">
    <citation type="journal article" date="2017" name="Genome Biol.">
        <title>New reference genome sequences of hot pepper reveal the massive evolution of plant disease-resistance genes by retroduplication.</title>
        <authorList>
            <person name="Kim S."/>
            <person name="Park J."/>
            <person name="Yeom S.I."/>
            <person name="Kim Y.M."/>
            <person name="Seo E."/>
            <person name="Kim K.T."/>
            <person name="Kim M.S."/>
            <person name="Lee J.M."/>
            <person name="Cheong K."/>
            <person name="Shin H.S."/>
            <person name="Kim S.B."/>
            <person name="Han K."/>
            <person name="Lee J."/>
            <person name="Park M."/>
            <person name="Lee H.A."/>
            <person name="Lee H.Y."/>
            <person name="Lee Y."/>
            <person name="Oh S."/>
            <person name="Lee J.H."/>
            <person name="Choi E."/>
            <person name="Choi E."/>
            <person name="Lee S.E."/>
            <person name="Jeon J."/>
            <person name="Kim H."/>
            <person name="Choi G."/>
            <person name="Song H."/>
            <person name="Lee J."/>
            <person name="Lee S.C."/>
            <person name="Kwon J.K."/>
            <person name="Lee H.Y."/>
            <person name="Koo N."/>
            <person name="Hong Y."/>
            <person name="Kim R.W."/>
            <person name="Kang W.H."/>
            <person name="Huh J.H."/>
            <person name="Kang B.C."/>
            <person name="Yang T.J."/>
            <person name="Lee Y.H."/>
            <person name="Bennetzen J.L."/>
            <person name="Choi D."/>
        </authorList>
    </citation>
    <scope>NUCLEOTIDE SEQUENCE [LARGE SCALE GENOMIC DNA]</scope>
    <source>
        <strain evidence="3">cv. PBC81</strain>
    </source>
</reference>
<dbReference type="Proteomes" id="UP000224567">
    <property type="component" value="Unassembled WGS sequence"/>
</dbReference>
<dbReference type="GO" id="GO:0008270">
    <property type="term" value="F:zinc ion binding"/>
    <property type="evidence" value="ECO:0007669"/>
    <property type="project" value="InterPro"/>
</dbReference>
<feature type="domain" description="Zinc finger PMZ-type" evidence="1">
    <location>
        <begin position="145"/>
        <end position="172"/>
    </location>
</feature>
<comment type="caution">
    <text evidence="2">The sequence shown here is derived from an EMBL/GenBank/DDBJ whole genome shotgun (WGS) entry which is preliminary data.</text>
</comment>
<gene>
    <name evidence="2" type="ORF">CQW23_30740</name>
</gene>
<dbReference type="SMART" id="SM00575">
    <property type="entry name" value="ZnF_PMZ"/>
    <property type="match status" value="1"/>
</dbReference>
<dbReference type="OrthoDB" id="1304858at2759"/>
<evidence type="ECO:0000313" key="2">
    <source>
        <dbReference type="EMBL" id="PHT29670.1"/>
    </source>
</evidence>
<dbReference type="InterPro" id="IPR006564">
    <property type="entry name" value="Znf_PMZ"/>
</dbReference>
<evidence type="ECO:0000259" key="1">
    <source>
        <dbReference type="SMART" id="SM00575"/>
    </source>
</evidence>
<evidence type="ECO:0000313" key="3">
    <source>
        <dbReference type="Proteomes" id="UP000224567"/>
    </source>
</evidence>
<keyword evidence="3" id="KW-1185">Reference proteome</keyword>
<dbReference type="AlphaFoldDB" id="A0A2G2V9K3"/>
<protein>
    <recommendedName>
        <fullName evidence="1">Zinc finger PMZ-type domain-containing protein</fullName>
    </recommendedName>
</protein>
<sequence>MVKAYSFDEFRENFEELKYSCPEGAHVLEKVLGFEKWSRAHSSDNRYDVMTTNIAESLNLVLMDEREYPVLYIFNSIVRKFGEKFRERYAYVDGKKNIFVPCAEKILRNNKSASDFLYVTNPNGVLDQYTVFDNGVTAKVNLLERSFSCWKFDLVKIPCEHAMTALQAKYSDDVGSGNSIYEYSSPIYKAISYLLAYLEVINIVPLKAEWNVPQESVDTKISPPP</sequence>